<dbReference type="Gene3D" id="3.90.550.10">
    <property type="entry name" value="Spore Coat Polysaccharide Biosynthesis Protein SpsA, Chain A"/>
    <property type="match status" value="1"/>
</dbReference>
<name>A0A4R4NIP4_9ACTN</name>
<keyword evidence="4" id="KW-0808">Transferase</keyword>
<sequence length="297" mass="31097">MTADHMANTDARVDAAALAEFTAEHGGDLPPIAIVIAAYNEERGIGDVVSAIPAVIAGHDTATVVVVDGASDDTAAVARKAGALVCDVPVNRGQGAALRLGYRIARAGGARYIVTTDADGQYDPADIERILTPVLRGEADFVTGSRVLGRQETYDRVRRLGVHVFARMISLLTGQRITDTSFGMRAMRAEVTGAVTLKQPQYQSSELLIGVISRGYKVVEVPATMRLRVAGTTKKGGNLVYGYRYLRVVLGTWLRERRGAAPSGPSMASGPSASPGSASSSSSASPAEPARGSAKTK</sequence>
<protein>
    <submittedName>
        <fullName evidence="4">Glycosyltransferase family 2 protein</fullName>
    </submittedName>
</protein>
<dbReference type="SUPFAM" id="SSF53448">
    <property type="entry name" value="Nucleotide-diphospho-sugar transferases"/>
    <property type="match status" value="1"/>
</dbReference>
<dbReference type="CDD" id="cd04179">
    <property type="entry name" value="DPM_DPG-synthase_like"/>
    <property type="match status" value="1"/>
</dbReference>
<dbReference type="PANTHER" id="PTHR48090">
    <property type="entry name" value="UNDECAPRENYL-PHOSPHATE 4-DEOXY-4-FORMAMIDO-L-ARABINOSE TRANSFERASE-RELATED"/>
    <property type="match status" value="1"/>
</dbReference>
<comment type="caution">
    <text evidence="4">The sequence shown here is derived from an EMBL/GenBank/DDBJ whole genome shotgun (WGS) entry which is preliminary data.</text>
</comment>
<evidence type="ECO:0000256" key="1">
    <source>
        <dbReference type="ARBA" id="ARBA00006739"/>
    </source>
</evidence>
<dbReference type="InterPro" id="IPR029044">
    <property type="entry name" value="Nucleotide-diphossugar_trans"/>
</dbReference>
<feature type="compositionally biased region" description="Low complexity" evidence="2">
    <location>
        <begin position="260"/>
        <end position="297"/>
    </location>
</feature>
<dbReference type="GO" id="GO:0016740">
    <property type="term" value="F:transferase activity"/>
    <property type="evidence" value="ECO:0007669"/>
    <property type="project" value="UniProtKB-KW"/>
</dbReference>
<dbReference type="AlphaFoldDB" id="A0A4R4NIP4"/>
<evidence type="ECO:0000259" key="3">
    <source>
        <dbReference type="Pfam" id="PF00535"/>
    </source>
</evidence>
<evidence type="ECO:0000313" key="4">
    <source>
        <dbReference type="EMBL" id="TDC08949.1"/>
    </source>
</evidence>
<accession>A0A4R4NIP4</accession>
<dbReference type="Pfam" id="PF00535">
    <property type="entry name" value="Glycos_transf_2"/>
    <property type="match status" value="1"/>
</dbReference>
<gene>
    <name evidence="4" type="ORF">E1267_08900</name>
</gene>
<reference evidence="4 5" key="1">
    <citation type="submission" date="2019-02" db="EMBL/GenBank/DDBJ databases">
        <title>Draft genome sequences of novel Actinobacteria.</title>
        <authorList>
            <person name="Sahin N."/>
            <person name="Ay H."/>
            <person name="Saygin H."/>
        </authorList>
    </citation>
    <scope>NUCLEOTIDE SEQUENCE [LARGE SCALE GENOMIC DNA]</scope>
    <source>
        <strain evidence="4 5">KC201</strain>
    </source>
</reference>
<feature type="region of interest" description="Disordered" evidence="2">
    <location>
        <begin position="259"/>
        <end position="297"/>
    </location>
</feature>
<organism evidence="4 5">
    <name type="scientific">Nonomuraea longispora</name>
    <dbReference type="NCBI Taxonomy" id="1848320"/>
    <lineage>
        <taxon>Bacteria</taxon>
        <taxon>Bacillati</taxon>
        <taxon>Actinomycetota</taxon>
        <taxon>Actinomycetes</taxon>
        <taxon>Streptosporangiales</taxon>
        <taxon>Streptosporangiaceae</taxon>
        <taxon>Nonomuraea</taxon>
    </lineage>
</organism>
<keyword evidence="5" id="KW-1185">Reference proteome</keyword>
<comment type="similarity">
    <text evidence="1">Belongs to the glycosyltransferase 2 family.</text>
</comment>
<dbReference type="InterPro" id="IPR050256">
    <property type="entry name" value="Glycosyltransferase_2"/>
</dbReference>
<dbReference type="PANTHER" id="PTHR48090:SF7">
    <property type="entry name" value="RFBJ PROTEIN"/>
    <property type="match status" value="1"/>
</dbReference>
<dbReference type="OrthoDB" id="9810303at2"/>
<dbReference type="InterPro" id="IPR001173">
    <property type="entry name" value="Glyco_trans_2-like"/>
</dbReference>
<dbReference type="EMBL" id="SMJZ01000022">
    <property type="protein sequence ID" value="TDC08949.1"/>
    <property type="molecule type" value="Genomic_DNA"/>
</dbReference>
<feature type="domain" description="Glycosyltransferase 2-like" evidence="3">
    <location>
        <begin position="34"/>
        <end position="192"/>
    </location>
</feature>
<proteinExistence type="inferred from homology"/>
<evidence type="ECO:0000256" key="2">
    <source>
        <dbReference type="SAM" id="MobiDB-lite"/>
    </source>
</evidence>
<dbReference type="Proteomes" id="UP000295157">
    <property type="component" value="Unassembled WGS sequence"/>
</dbReference>
<evidence type="ECO:0000313" key="5">
    <source>
        <dbReference type="Proteomes" id="UP000295157"/>
    </source>
</evidence>